<reference evidence="2" key="1">
    <citation type="submission" date="2010-03" db="EMBL/GenBank/DDBJ databases">
        <title>Complete sequence of Mobiluncus curtisii ATCC 43063.</title>
        <authorList>
            <person name="Muzny D."/>
            <person name="Qin X."/>
            <person name="Deng J."/>
            <person name="Jiang H."/>
            <person name="Liu Y."/>
            <person name="Qu J."/>
            <person name="Song X.-Z."/>
            <person name="Zhang L."/>
            <person name="Thornton R."/>
            <person name="Coyle M."/>
            <person name="Francisco L."/>
            <person name="Jackson L."/>
            <person name="Javaid M."/>
            <person name="Korchina V."/>
            <person name="Kovar C."/>
            <person name="Mata R."/>
            <person name="Mathew T."/>
            <person name="Ngo R."/>
            <person name="Nguyen L."/>
            <person name="Nguyen N."/>
            <person name="Okwuonu G."/>
            <person name="Ongeri F."/>
            <person name="Pham C."/>
            <person name="Simmons D."/>
            <person name="Wilczek-Boney K."/>
            <person name="Hale W."/>
            <person name="Jakkamsetti A."/>
            <person name="Pham P."/>
            <person name="Ruth R."/>
            <person name="San Lucas F."/>
            <person name="Warren J."/>
            <person name="Zhang J."/>
            <person name="Zhao Z."/>
            <person name="Zhou C."/>
            <person name="Zhu D."/>
            <person name="Lee S."/>
            <person name="Bess C."/>
            <person name="Blankenburg K."/>
            <person name="Forbes L."/>
            <person name="Fu Q."/>
            <person name="Gubbala S."/>
            <person name="Hirani K."/>
            <person name="Jayaseelan J.C."/>
            <person name="Lara F."/>
            <person name="Munidasa M."/>
            <person name="Palculict T."/>
            <person name="Patil S."/>
            <person name="Pu L.-L."/>
            <person name="Saada N."/>
            <person name="Tang L."/>
            <person name="Weissenberger G."/>
            <person name="Zhu Y."/>
            <person name="Hemphill L."/>
            <person name="Shang Y."/>
            <person name="Youmans B."/>
            <person name="Ayvaz T."/>
            <person name="Ross M."/>
            <person name="Santibanez J."/>
            <person name="Aqrawi P."/>
            <person name="Gross S."/>
            <person name="Joshi V."/>
            <person name="Fowler G."/>
            <person name="Nazareth L."/>
            <person name="Reid J."/>
            <person name="Worley K."/>
            <person name="Petrosino J."/>
            <person name="Highlander S."/>
            <person name="Gibbs R."/>
            <person name="Gibbs R."/>
        </authorList>
    </citation>
    <scope>NUCLEOTIDE SEQUENCE [LARGE SCALE GENOMIC DNA]</scope>
    <source>
        <strain evidence="2">ATCC 19194</strain>
    </source>
</reference>
<gene>
    <name evidence="1" type="ORF">HMP0015_0138</name>
</gene>
<dbReference type="Proteomes" id="UP000003085">
    <property type="component" value="Unassembled WGS sequence"/>
</dbReference>
<evidence type="ECO:0000313" key="2">
    <source>
        <dbReference type="Proteomes" id="UP000003085"/>
    </source>
</evidence>
<organism evidence="1 2">
    <name type="scientific">Acinetobacter haemolyticus ATCC 19194</name>
    <dbReference type="NCBI Taxonomy" id="707232"/>
    <lineage>
        <taxon>Bacteria</taxon>
        <taxon>Pseudomonadati</taxon>
        <taxon>Pseudomonadota</taxon>
        <taxon>Gammaproteobacteria</taxon>
        <taxon>Moraxellales</taxon>
        <taxon>Moraxellaceae</taxon>
        <taxon>Acinetobacter</taxon>
    </lineage>
</organism>
<dbReference type="AlphaFoldDB" id="D4XK96"/>
<dbReference type="EMBL" id="ADMT01000045">
    <property type="protein sequence ID" value="EFF84383.1"/>
    <property type="molecule type" value="Genomic_DNA"/>
</dbReference>
<evidence type="ECO:0000313" key="1">
    <source>
        <dbReference type="EMBL" id="EFF84383.1"/>
    </source>
</evidence>
<sequence length="190" mass="20906">MRILWLWYKEADCFLELVLMSRVYISPLGKFSRLSRSVLMAAAVLGTTQVAMAGPTVDQLSDCLVKATTAADKTTVLQWTFAALAAHPDLKGFSSVTPEQKNQLDQKLAQVLQRVIVEQCSAQTKAVIQAEGIQAVGEAFQQLGQSAGEDIVKDPAVRQQLQGTLRYIDLNKLVTTFLTPDIWNKLGVVR</sequence>
<proteinExistence type="predicted"/>
<dbReference type="HOGENOM" id="CLU_137400_0_0_6"/>
<comment type="caution">
    <text evidence="1">The sequence shown here is derived from an EMBL/GenBank/DDBJ whole genome shotgun (WGS) entry which is preliminary data.</text>
</comment>
<accession>D4XK96</accession>
<protein>
    <submittedName>
        <fullName evidence="1">Uncharacterized protein</fullName>
    </submittedName>
</protein>
<name>D4XK96_ACIHA</name>